<accession>A0A0K1QGH0</accession>
<dbReference type="STRING" id="1391654.AKJ09_11481"/>
<dbReference type="PANTHER" id="PTHR43289:SF6">
    <property type="entry name" value="SERINE_THREONINE-PROTEIN KINASE NEKL-3"/>
    <property type="match status" value="1"/>
</dbReference>
<keyword evidence="3 8" id="KW-0418">Kinase</keyword>
<evidence type="ECO:0000256" key="4">
    <source>
        <dbReference type="ARBA" id="ARBA00022840"/>
    </source>
</evidence>
<evidence type="ECO:0000256" key="5">
    <source>
        <dbReference type="PROSITE-ProRule" id="PRU10141"/>
    </source>
</evidence>
<gene>
    <name evidence="8" type="ORF">AKJ09_11481</name>
</gene>
<feature type="region of interest" description="Disordered" evidence="6">
    <location>
        <begin position="1"/>
        <end position="28"/>
    </location>
</feature>
<dbReference type="SUPFAM" id="SSF48452">
    <property type="entry name" value="TPR-like"/>
    <property type="match status" value="1"/>
</dbReference>
<feature type="binding site" evidence="5">
    <location>
        <position position="430"/>
    </location>
    <ligand>
        <name>ATP</name>
        <dbReference type="ChEBI" id="CHEBI:30616"/>
    </ligand>
</feature>
<dbReference type="PANTHER" id="PTHR43289">
    <property type="entry name" value="MITOGEN-ACTIVATED PROTEIN KINASE KINASE KINASE 20-RELATED"/>
    <property type="match status" value="1"/>
</dbReference>
<dbReference type="PROSITE" id="PS00107">
    <property type="entry name" value="PROTEIN_KINASE_ATP"/>
    <property type="match status" value="1"/>
</dbReference>
<evidence type="ECO:0000256" key="6">
    <source>
        <dbReference type="SAM" id="MobiDB-lite"/>
    </source>
</evidence>
<dbReference type="AlphaFoldDB" id="A0A0K1QGH0"/>
<dbReference type="InterPro" id="IPR008266">
    <property type="entry name" value="Tyr_kinase_AS"/>
</dbReference>
<dbReference type="Gene3D" id="3.30.200.20">
    <property type="entry name" value="Phosphorylase Kinase, domain 1"/>
    <property type="match status" value="2"/>
</dbReference>
<evidence type="ECO:0000313" key="8">
    <source>
        <dbReference type="EMBL" id="AKV04818.1"/>
    </source>
</evidence>
<evidence type="ECO:0000259" key="7">
    <source>
        <dbReference type="PROSITE" id="PS50011"/>
    </source>
</evidence>
<evidence type="ECO:0000256" key="1">
    <source>
        <dbReference type="ARBA" id="ARBA00022679"/>
    </source>
</evidence>
<sequence length="955" mass="102010">MSEAQRQAGDEKREAPASQPAPANAADKGFSSASVVSIPLPRVFGRLLLLKLLARGGMGDVYLAATTGIEGAERPIVVKTVRRDHIHDGSFLARFLDEARVQSQLNHPGVAQILEASTDENGEPYTVVEYVEGRSLADLRHRAVQVGARIGWPEAAAIAIEMGQALAHVHERAGADGTPLGIVHRDLSPQNVMIGHAGEVKLIDFGTARGHNRRCHTVAGVVFAKPGYVAPEVARQQVGDGRIDIYAMGVMLWELCAGKRLLSGEAQKHLEEVAANKFEIPLLAPTRGIPRELDVIIAKLCSNDPDERYANASVAATDLARVLAQAPAGKSGERSTRARISALMKTLWPHEPARSRAEFAKILKQARELRRENETPPASGVMEIHAAQMTADPTILGGTPYRLLKKIGEGASGEVFEAEHMELGRKYAVKVLSAAHAAAHDAVERFRREARAVAKLSHPNLVQLHDFGKSIDGRVFLAMELLDGHTLDIEAEKGLGWRSATRLAIQATRALEAAHDAGLVHRDLKPQNLFLTSEGELKLLDFGVAMALAETAGGGAPEKRQKGFAVFGTPEYMAPEQVAGEAVDARCDVYALGCVLYELVTGARPFEGSAVVVMGKQLREEPEHPRTRAPHAVIPGELEAVILKALAKSKDARYESARAMREALEEALRAPDRRRKRARAFAAVAVMASIGLIAVAGLKDKLHRTVTAMTSKPSVTTLAVADLPSQPPAAAEAPEVAAPPIVAVAAAAADPVPAPPVTAESAPEAPKAEPVAANAPVLVPVKDRDDDARRDAKPSRKHDQAAAPAVVAEAPAKEPGNGLLVRASARQSEDPKARLADARANARDRSTDPKALKAWAIAAMNAGETREARRAAEAWAVHDGSAEPRLFLAAALEAAGRRREARGALEEWLSNHPDSAEAKRMLSRLGANPEPAIKRNSRSRSGRSGQHQADPAADE</sequence>
<dbReference type="InterPro" id="IPR017441">
    <property type="entry name" value="Protein_kinase_ATP_BS"/>
</dbReference>
<dbReference type="InterPro" id="IPR008271">
    <property type="entry name" value="Ser/Thr_kinase_AS"/>
</dbReference>
<evidence type="ECO:0000256" key="3">
    <source>
        <dbReference type="ARBA" id="ARBA00022777"/>
    </source>
</evidence>
<feature type="domain" description="Protein kinase" evidence="7">
    <location>
        <begin position="47"/>
        <end position="323"/>
    </location>
</feature>
<dbReference type="InterPro" id="IPR011009">
    <property type="entry name" value="Kinase-like_dom_sf"/>
</dbReference>
<dbReference type="Gene3D" id="1.10.510.10">
    <property type="entry name" value="Transferase(Phosphotransferase) domain 1"/>
    <property type="match status" value="2"/>
</dbReference>
<feature type="compositionally biased region" description="Basic and acidic residues" evidence="6">
    <location>
        <begin position="827"/>
        <end position="847"/>
    </location>
</feature>
<feature type="compositionally biased region" description="Basic and acidic residues" evidence="6">
    <location>
        <begin position="781"/>
        <end position="800"/>
    </location>
</feature>
<dbReference type="KEGG" id="llu:AKJ09_11481"/>
<dbReference type="Gene3D" id="1.25.40.10">
    <property type="entry name" value="Tetratricopeptide repeat domain"/>
    <property type="match status" value="1"/>
</dbReference>
<keyword evidence="1" id="KW-0808">Transferase</keyword>
<dbReference type="RefSeq" id="WP_146655377.1">
    <property type="nucleotide sequence ID" value="NZ_CP012333.1"/>
</dbReference>
<feature type="region of interest" description="Disordered" evidence="6">
    <location>
        <begin position="752"/>
        <end position="847"/>
    </location>
</feature>
<feature type="compositionally biased region" description="Low complexity" evidence="6">
    <location>
        <begin position="801"/>
        <end position="815"/>
    </location>
</feature>
<dbReference type="EMBL" id="CP012333">
    <property type="protein sequence ID" value="AKV04818.1"/>
    <property type="molecule type" value="Genomic_DNA"/>
</dbReference>
<dbReference type="CDD" id="cd14014">
    <property type="entry name" value="STKc_PknB_like"/>
    <property type="match status" value="2"/>
</dbReference>
<dbReference type="OrthoDB" id="9779541at2"/>
<keyword evidence="4 5" id="KW-0067">ATP-binding</keyword>
<organism evidence="8 9">
    <name type="scientific">Labilithrix luteola</name>
    <dbReference type="NCBI Taxonomy" id="1391654"/>
    <lineage>
        <taxon>Bacteria</taxon>
        <taxon>Pseudomonadati</taxon>
        <taxon>Myxococcota</taxon>
        <taxon>Polyangia</taxon>
        <taxon>Polyangiales</taxon>
        <taxon>Labilitrichaceae</taxon>
        <taxon>Labilithrix</taxon>
    </lineage>
</organism>
<feature type="compositionally biased region" description="Low complexity" evidence="6">
    <location>
        <begin position="16"/>
        <end position="26"/>
    </location>
</feature>
<dbReference type="InterPro" id="IPR011990">
    <property type="entry name" value="TPR-like_helical_dom_sf"/>
</dbReference>
<feature type="domain" description="Protein kinase" evidence="7">
    <location>
        <begin position="401"/>
        <end position="668"/>
    </location>
</feature>
<dbReference type="PROSITE" id="PS50011">
    <property type="entry name" value="PROTEIN_KINASE_DOM"/>
    <property type="match status" value="2"/>
</dbReference>
<name>A0A0K1QGH0_9BACT</name>
<feature type="region of interest" description="Disordered" evidence="6">
    <location>
        <begin position="911"/>
        <end position="955"/>
    </location>
</feature>
<dbReference type="SMART" id="SM00220">
    <property type="entry name" value="S_TKc"/>
    <property type="match status" value="2"/>
</dbReference>
<feature type="compositionally biased region" description="Low complexity" evidence="6">
    <location>
        <begin position="752"/>
        <end position="780"/>
    </location>
</feature>
<dbReference type="GO" id="GO:0005524">
    <property type="term" value="F:ATP binding"/>
    <property type="evidence" value="ECO:0007669"/>
    <property type="project" value="UniProtKB-UniRule"/>
</dbReference>
<dbReference type="PATRIC" id="fig|1391654.3.peg.11652"/>
<dbReference type="Pfam" id="PF00069">
    <property type="entry name" value="Pkinase"/>
    <property type="match status" value="2"/>
</dbReference>
<proteinExistence type="predicted"/>
<keyword evidence="9" id="KW-1185">Reference proteome</keyword>
<dbReference type="PROSITE" id="PS00108">
    <property type="entry name" value="PROTEIN_KINASE_ST"/>
    <property type="match status" value="1"/>
</dbReference>
<evidence type="ECO:0000313" key="9">
    <source>
        <dbReference type="Proteomes" id="UP000064967"/>
    </source>
</evidence>
<dbReference type="SUPFAM" id="SSF56112">
    <property type="entry name" value="Protein kinase-like (PK-like)"/>
    <property type="match status" value="2"/>
</dbReference>
<evidence type="ECO:0000256" key="2">
    <source>
        <dbReference type="ARBA" id="ARBA00022741"/>
    </source>
</evidence>
<protein>
    <submittedName>
        <fullName evidence="8">Serine/threonine-protein kinase PknB</fullName>
    </submittedName>
</protein>
<dbReference type="GO" id="GO:0004674">
    <property type="term" value="F:protein serine/threonine kinase activity"/>
    <property type="evidence" value="ECO:0007669"/>
    <property type="project" value="TreeGrafter"/>
</dbReference>
<keyword evidence="2 5" id="KW-0547">Nucleotide-binding</keyword>
<reference evidence="8 9" key="1">
    <citation type="submission" date="2015-08" db="EMBL/GenBank/DDBJ databases">
        <authorList>
            <person name="Babu N.S."/>
            <person name="Beckwith C.J."/>
            <person name="Beseler K.G."/>
            <person name="Brison A."/>
            <person name="Carone J.V."/>
            <person name="Caskin T.P."/>
            <person name="Diamond M."/>
            <person name="Durham M.E."/>
            <person name="Foxe J.M."/>
            <person name="Go M."/>
            <person name="Henderson B.A."/>
            <person name="Jones I.B."/>
            <person name="McGettigan J.A."/>
            <person name="Micheletti S.J."/>
            <person name="Nasrallah M.E."/>
            <person name="Ortiz D."/>
            <person name="Piller C.R."/>
            <person name="Privatt S.R."/>
            <person name="Schneider S.L."/>
            <person name="Sharp S."/>
            <person name="Smith T.C."/>
            <person name="Stanton J.D."/>
            <person name="Ullery H.E."/>
            <person name="Wilson R.J."/>
            <person name="Serrano M.G."/>
            <person name="Buck G."/>
            <person name="Lee V."/>
            <person name="Wang Y."/>
            <person name="Carvalho R."/>
            <person name="Voegtly L."/>
            <person name="Shi R."/>
            <person name="Duckworth R."/>
            <person name="Johnson A."/>
            <person name="Loviza R."/>
            <person name="Walstead R."/>
            <person name="Shah Z."/>
            <person name="Kiflezghi M."/>
            <person name="Wade K."/>
            <person name="Ball S.L."/>
            <person name="Bradley K.W."/>
            <person name="Asai D.J."/>
            <person name="Bowman C.A."/>
            <person name="Russell D.A."/>
            <person name="Pope W.H."/>
            <person name="Jacobs-Sera D."/>
            <person name="Hendrix R.W."/>
            <person name="Hatfull G.F."/>
        </authorList>
    </citation>
    <scope>NUCLEOTIDE SEQUENCE [LARGE SCALE GENOMIC DNA]</scope>
    <source>
        <strain evidence="8 9">DSM 27648</strain>
    </source>
</reference>
<dbReference type="InterPro" id="IPR000719">
    <property type="entry name" value="Prot_kinase_dom"/>
</dbReference>
<dbReference type="PROSITE" id="PS00109">
    <property type="entry name" value="PROTEIN_KINASE_TYR"/>
    <property type="match status" value="1"/>
</dbReference>
<dbReference type="Proteomes" id="UP000064967">
    <property type="component" value="Chromosome"/>
</dbReference>